<feature type="domain" description="O-methyltransferase C-terminal" evidence="4">
    <location>
        <begin position="182"/>
        <end position="338"/>
    </location>
</feature>
<dbReference type="Gene3D" id="1.10.10.10">
    <property type="entry name" value="Winged helix-like DNA-binding domain superfamily/Winged helix DNA-binding domain"/>
    <property type="match status" value="1"/>
</dbReference>
<feature type="domain" description="BVU-1015-like N-terminal dimerisation-like" evidence="5">
    <location>
        <begin position="31"/>
        <end position="96"/>
    </location>
</feature>
<dbReference type="PROSITE" id="PS51683">
    <property type="entry name" value="SAM_OMT_II"/>
    <property type="match status" value="1"/>
</dbReference>
<evidence type="ECO:0000256" key="3">
    <source>
        <dbReference type="ARBA" id="ARBA00022691"/>
    </source>
</evidence>
<evidence type="ECO:0000313" key="6">
    <source>
        <dbReference type="EMBL" id="SHK14064.1"/>
    </source>
</evidence>
<keyword evidence="3" id="KW-0949">S-adenosyl-L-methionine</keyword>
<dbReference type="AlphaFoldDB" id="A0A1M6Q1J3"/>
<evidence type="ECO:0000256" key="2">
    <source>
        <dbReference type="ARBA" id="ARBA00022679"/>
    </source>
</evidence>
<dbReference type="PANTHER" id="PTHR43712:SF2">
    <property type="entry name" value="O-METHYLTRANSFERASE CICE"/>
    <property type="match status" value="1"/>
</dbReference>
<proteinExistence type="predicted"/>
<keyword evidence="2" id="KW-0808">Transferase</keyword>
<dbReference type="Gene3D" id="3.40.50.150">
    <property type="entry name" value="Vaccinia Virus protein VP39"/>
    <property type="match status" value="1"/>
</dbReference>
<organism evidence="6 7">
    <name type="scientific">Fibrobacter intestinalis</name>
    <dbReference type="NCBI Taxonomy" id="28122"/>
    <lineage>
        <taxon>Bacteria</taxon>
        <taxon>Pseudomonadati</taxon>
        <taxon>Fibrobacterota</taxon>
        <taxon>Fibrobacteria</taxon>
        <taxon>Fibrobacterales</taxon>
        <taxon>Fibrobacteraceae</taxon>
        <taxon>Fibrobacter</taxon>
    </lineage>
</organism>
<keyword evidence="7" id="KW-1185">Reference proteome</keyword>
<evidence type="ECO:0000259" key="4">
    <source>
        <dbReference type="Pfam" id="PF00891"/>
    </source>
</evidence>
<keyword evidence="1 6" id="KW-0489">Methyltransferase</keyword>
<dbReference type="GO" id="GO:0008171">
    <property type="term" value="F:O-methyltransferase activity"/>
    <property type="evidence" value="ECO:0007669"/>
    <property type="project" value="InterPro"/>
</dbReference>
<dbReference type="InterPro" id="IPR036388">
    <property type="entry name" value="WH-like_DNA-bd_sf"/>
</dbReference>
<name>A0A1M6Q1J3_9BACT</name>
<dbReference type="InterPro" id="IPR049480">
    <property type="entry name" value="BVU_1015-like_N"/>
</dbReference>
<dbReference type="PANTHER" id="PTHR43712">
    <property type="entry name" value="PUTATIVE (AFU_ORTHOLOGUE AFUA_4G14580)-RELATED"/>
    <property type="match status" value="1"/>
</dbReference>
<dbReference type="SUPFAM" id="SSF53335">
    <property type="entry name" value="S-adenosyl-L-methionine-dependent methyltransferases"/>
    <property type="match status" value="1"/>
</dbReference>
<dbReference type="InterPro" id="IPR016461">
    <property type="entry name" value="COMT-like"/>
</dbReference>
<dbReference type="Pfam" id="PF21212">
    <property type="entry name" value="Dimerisation2-like_dom"/>
    <property type="match status" value="1"/>
</dbReference>
<dbReference type="Pfam" id="PF00891">
    <property type="entry name" value="Methyltransf_2"/>
    <property type="match status" value="1"/>
</dbReference>
<keyword evidence="6" id="KW-0830">Ubiquinone</keyword>
<evidence type="ECO:0000259" key="5">
    <source>
        <dbReference type="Pfam" id="PF21212"/>
    </source>
</evidence>
<evidence type="ECO:0000313" key="7">
    <source>
        <dbReference type="Proteomes" id="UP000184275"/>
    </source>
</evidence>
<dbReference type="InterPro" id="IPR029063">
    <property type="entry name" value="SAM-dependent_MTases_sf"/>
</dbReference>
<sequence length="375" mass="42455">MPFKQFMELLLNPMFDSFYQDDIDAVNAKFEAQKIAFAPLSFQAARALRDLGILELVSSSRKKGIAIRQIAEQLKLSEYGIGVLMEMGLGMGIFKLKRSESSELIFTLGKIGFFLLNDDMTKVNMDFSEDVCYQGADDLMKSVMTGKPEGLKRFGPWTTVYEGLSQTSEVFQKSWFGFDHFYSDLAFPEALPIVFEQKVKHLFDIGGNTAKWAIQCCKYNPDVNVSIIDLPGQTAVAEKNAKAAGFENRITTIPCNVLDESTKFPHGADAIWMSQFLDCFSLHQITKILKKIYPAITSDTNVYILEPIWDKQRFEAASYSLQATSLYFTCIANGNSKMYRFDELKQAVENGGFVLREAHHNLGINSYTLFRFQKK</sequence>
<dbReference type="EMBL" id="FRAW01000001">
    <property type="protein sequence ID" value="SHK14064.1"/>
    <property type="molecule type" value="Genomic_DNA"/>
</dbReference>
<accession>A0A1M6Q1J3</accession>
<dbReference type="Gene3D" id="1.20.58.1390">
    <property type="match status" value="1"/>
</dbReference>
<reference evidence="7" key="1">
    <citation type="submission" date="2016-11" db="EMBL/GenBank/DDBJ databases">
        <authorList>
            <person name="Varghese N."/>
            <person name="Submissions S."/>
        </authorList>
    </citation>
    <scope>NUCLEOTIDE SEQUENCE [LARGE SCALE GENOMIC DNA]</scope>
    <source>
        <strain evidence="7">UWOS</strain>
    </source>
</reference>
<gene>
    <name evidence="6" type="ORF">SAMN05720469_101214</name>
</gene>
<evidence type="ECO:0000256" key="1">
    <source>
        <dbReference type="ARBA" id="ARBA00022603"/>
    </source>
</evidence>
<dbReference type="InterPro" id="IPR001077">
    <property type="entry name" value="COMT_C"/>
</dbReference>
<dbReference type="Proteomes" id="UP000184275">
    <property type="component" value="Unassembled WGS sequence"/>
</dbReference>
<dbReference type="PIRSF" id="PIRSF005739">
    <property type="entry name" value="O-mtase"/>
    <property type="match status" value="1"/>
</dbReference>
<dbReference type="GO" id="GO:0032259">
    <property type="term" value="P:methylation"/>
    <property type="evidence" value="ECO:0007669"/>
    <property type="project" value="UniProtKB-KW"/>
</dbReference>
<protein>
    <submittedName>
        <fullName evidence="6">Ubiquinone/menaquinone biosynthesis C-methylase UbiE</fullName>
    </submittedName>
</protein>